<reference evidence="2 3" key="1">
    <citation type="submission" date="2015-02" db="EMBL/GenBank/DDBJ databases">
        <title>Draft genome sequences of ten Microbacterium spp. with emphasis on heavy metal contaminated environments.</title>
        <authorList>
            <person name="Corretto E."/>
        </authorList>
    </citation>
    <scope>NUCLEOTIDE SEQUENCE [LARGE SCALE GENOMIC DNA]</scope>
    <source>
        <strain evidence="2 3">DSM 8608</strain>
    </source>
</reference>
<evidence type="ECO:0000313" key="2">
    <source>
        <dbReference type="EMBL" id="KJL45736.1"/>
    </source>
</evidence>
<evidence type="ECO:0000313" key="3">
    <source>
        <dbReference type="Proteomes" id="UP000034098"/>
    </source>
</evidence>
<comment type="caution">
    <text evidence="2">The sequence shown here is derived from an EMBL/GenBank/DDBJ whole genome shotgun (WGS) entry which is preliminary data.</text>
</comment>
<dbReference type="Proteomes" id="UP000034098">
    <property type="component" value="Unassembled WGS sequence"/>
</dbReference>
<name>A0A0M2HGD8_MICTR</name>
<organism evidence="2 3">
    <name type="scientific">Microbacterium trichothecenolyticum</name>
    <name type="common">Aureobacterium trichothecenolyticum</name>
    <dbReference type="NCBI Taxonomy" id="69370"/>
    <lineage>
        <taxon>Bacteria</taxon>
        <taxon>Bacillati</taxon>
        <taxon>Actinomycetota</taxon>
        <taxon>Actinomycetes</taxon>
        <taxon>Micrococcales</taxon>
        <taxon>Microbacteriaceae</taxon>
        <taxon>Microbacterium</taxon>
    </lineage>
</organism>
<feature type="region of interest" description="Disordered" evidence="1">
    <location>
        <begin position="414"/>
        <end position="455"/>
    </location>
</feature>
<dbReference type="EMBL" id="JYJA01000011">
    <property type="protein sequence ID" value="KJL45736.1"/>
    <property type="molecule type" value="Genomic_DNA"/>
</dbReference>
<gene>
    <name evidence="2" type="ORF">RS82_00054</name>
</gene>
<protein>
    <recommendedName>
        <fullName evidence="4">Stress response protein</fullName>
    </recommendedName>
</protein>
<dbReference type="RefSeq" id="WP_045296089.1">
    <property type="nucleotide sequence ID" value="NZ_JYJA01000011.1"/>
</dbReference>
<dbReference type="AlphaFoldDB" id="A0A0M2HGD8"/>
<evidence type="ECO:0008006" key="4">
    <source>
        <dbReference type="Google" id="ProtNLM"/>
    </source>
</evidence>
<accession>A0A0M2HGD8</accession>
<dbReference type="PATRIC" id="fig|69370.6.peg.55"/>
<dbReference type="OrthoDB" id="56224at2"/>
<proteinExistence type="predicted"/>
<keyword evidence="3" id="KW-1185">Reference proteome</keyword>
<evidence type="ECO:0000256" key="1">
    <source>
        <dbReference type="SAM" id="MobiDB-lite"/>
    </source>
</evidence>
<sequence length="455" mass="49528">MAEENPWNAARLIPTSGINGAEEQERRATSALLAVMSSVKEYGRVLTSRMGAPAGVLETFIEVPFPLGDKKVFPDGLIRVKRGSKVWTALVEVKTGNNELQREQLENYLDVAREHRFDALLTISNEIPPAAGTHPTVVDKRKAKYAVMHHLSWTEVLTAAIMQKEFRGVADPDQAWILGELIRYLEHPKSGAVEFTDMGPSWVPVRDAVSIGTLRKSDKDAAQVAGRFDALLRYGALKLGQRLGADVTQVLSKAEVANPSLRIAAVTEMLVTEGKMWGAIRIQNAVSPLTVTVDIRAAQVTCSFSTSAPAEGRPTTRVNWLLRQLKDAPDSLRIEAFAARQRGGTAELLKTAREDPGVLVADPTKEIKSFTVTYIGKMGAARLAGRSGFIDSVMDSILESYDVVGQRLKDWSAAPPRLRKPEEVVVDEQVPKDIPSAALSSQDDELPGSSAPDAS</sequence>